<keyword evidence="2" id="KW-1185">Reference proteome</keyword>
<name>A0A8R2NWI5_ACYPI</name>
<reference evidence="2" key="1">
    <citation type="submission" date="2010-06" db="EMBL/GenBank/DDBJ databases">
        <authorList>
            <person name="Jiang H."/>
            <person name="Abraham K."/>
            <person name="Ali S."/>
            <person name="Alsbrooks S.L."/>
            <person name="Anim B.N."/>
            <person name="Anosike U.S."/>
            <person name="Attaway T."/>
            <person name="Bandaranaike D.P."/>
            <person name="Battles P.K."/>
            <person name="Bell S.N."/>
            <person name="Bell A.V."/>
            <person name="Beltran B."/>
            <person name="Bickham C."/>
            <person name="Bustamante Y."/>
            <person name="Caleb T."/>
            <person name="Canada A."/>
            <person name="Cardenas V."/>
            <person name="Carter K."/>
            <person name="Chacko J."/>
            <person name="Chandrabose M.N."/>
            <person name="Chavez D."/>
            <person name="Chavez A."/>
            <person name="Chen L."/>
            <person name="Chu H.-S."/>
            <person name="Claassen K.J."/>
            <person name="Cockrell R."/>
            <person name="Collins M."/>
            <person name="Cooper J.A."/>
            <person name="Cree A."/>
            <person name="Curry S.M."/>
            <person name="Da Y."/>
            <person name="Dao M.D."/>
            <person name="Das B."/>
            <person name="Davila M.-L."/>
            <person name="Davy-Carroll L."/>
            <person name="Denson S."/>
            <person name="Dinh H."/>
            <person name="Ebong V.E."/>
            <person name="Edwards J.R."/>
            <person name="Egan A."/>
            <person name="El-Daye J."/>
            <person name="Escobedo L."/>
            <person name="Fernandez S."/>
            <person name="Fernando P.R."/>
            <person name="Flagg N."/>
            <person name="Forbes L.D."/>
            <person name="Fowler R.G."/>
            <person name="Fu Q."/>
            <person name="Gabisi R.A."/>
            <person name="Ganer J."/>
            <person name="Garbino Pronczuk A."/>
            <person name="Garcia R.M."/>
            <person name="Garner T."/>
            <person name="Garrett T.E."/>
            <person name="Gonzalez D.A."/>
            <person name="Hamid H."/>
            <person name="Hawkins E.S."/>
            <person name="Hirani K."/>
            <person name="Hogues M.E."/>
            <person name="Hollins B."/>
            <person name="Hsiao C.-H."/>
            <person name="Jabil R."/>
            <person name="James M.L."/>
            <person name="Jhangiani S.N."/>
            <person name="Johnson B."/>
            <person name="Johnson Q."/>
            <person name="Joshi V."/>
            <person name="Kalu J.B."/>
            <person name="Kam C."/>
            <person name="Kashfia A."/>
            <person name="Keebler J."/>
            <person name="Kisamo H."/>
            <person name="Kovar C.L."/>
            <person name="Lago L.A."/>
            <person name="Lai C.-Y."/>
            <person name="Laidlaw J."/>
            <person name="Lara F."/>
            <person name="Le T.-K."/>
            <person name="Lee S.L."/>
            <person name="Legall F.H."/>
            <person name="Lemon S.J."/>
            <person name="Lewis L.R."/>
            <person name="Li B."/>
            <person name="Liu Y."/>
            <person name="Liu Y.-S."/>
            <person name="Lopez J."/>
            <person name="Lozado R.J."/>
            <person name="Lu J."/>
            <person name="Madu R.C."/>
            <person name="Maheshwari M."/>
            <person name="Maheshwari R."/>
            <person name="Malloy K."/>
            <person name="Martinez E."/>
            <person name="Mathew T."/>
            <person name="Mercado I.C."/>
            <person name="Mercado C."/>
            <person name="Meyer B."/>
            <person name="Montgomery K."/>
            <person name="Morgan M.B."/>
            <person name="Munidasa M."/>
            <person name="Nazareth L.V."/>
            <person name="Nelson J."/>
            <person name="Ng B.M."/>
            <person name="Nguyen N.B."/>
            <person name="Nguyen P.Q."/>
            <person name="Nguyen T."/>
            <person name="Obregon M."/>
            <person name="Okwuonu G.O."/>
            <person name="Onwere C.G."/>
            <person name="Orozco G."/>
            <person name="Parra A."/>
            <person name="Patel S."/>
            <person name="Patil S."/>
            <person name="Perez A."/>
            <person name="Perez Y."/>
            <person name="Pham C."/>
            <person name="Primus E.L."/>
            <person name="Pu L.-L."/>
            <person name="Puazo M."/>
            <person name="Qin X."/>
            <person name="Quiroz J.B."/>
            <person name="Reese J."/>
            <person name="Richards S."/>
            <person name="Rives C.M."/>
            <person name="Robberts R."/>
            <person name="Ruiz S.J."/>
            <person name="Ruiz M.J."/>
            <person name="Santibanez J."/>
            <person name="Schneider B.W."/>
            <person name="Sisson I."/>
            <person name="Smith M."/>
            <person name="Sodergren E."/>
            <person name="Song X.-Z."/>
            <person name="Song B.B."/>
            <person name="Summersgill H."/>
            <person name="Thelus R."/>
            <person name="Thornton R.D."/>
            <person name="Trejos Z.Y."/>
            <person name="Usmani K."/>
            <person name="Vattathil S."/>
            <person name="Villasana D."/>
            <person name="Walker D.L."/>
            <person name="Wang S."/>
            <person name="Wang K."/>
            <person name="White C.S."/>
            <person name="Williams A.C."/>
            <person name="Williamson J."/>
            <person name="Wilson K."/>
            <person name="Woghiren I.O."/>
            <person name="Woodworth J.R."/>
            <person name="Worley K.C."/>
            <person name="Wright R.A."/>
            <person name="Wu W."/>
            <person name="Young L."/>
            <person name="Zhang L."/>
            <person name="Zhang J."/>
            <person name="Zhu Y."/>
            <person name="Muzny D.M."/>
            <person name="Weinstock G."/>
            <person name="Gibbs R.A."/>
        </authorList>
    </citation>
    <scope>NUCLEOTIDE SEQUENCE [LARGE SCALE GENOMIC DNA]</scope>
    <source>
        <strain evidence="2">LSR1</strain>
    </source>
</reference>
<dbReference type="GeneID" id="103310521"/>
<organism evidence="1 2">
    <name type="scientific">Acyrthosiphon pisum</name>
    <name type="common">Pea aphid</name>
    <dbReference type="NCBI Taxonomy" id="7029"/>
    <lineage>
        <taxon>Eukaryota</taxon>
        <taxon>Metazoa</taxon>
        <taxon>Ecdysozoa</taxon>
        <taxon>Arthropoda</taxon>
        <taxon>Hexapoda</taxon>
        <taxon>Insecta</taxon>
        <taxon>Pterygota</taxon>
        <taxon>Neoptera</taxon>
        <taxon>Paraneoptera</taxon>
        <taxon>Hemiptera</taxon>
        <taxon>Sternorrhyncha</taxon>
        <taxon>Aphidomorpha</taxon>
        <taxon>Aphidoidea</taxon>
        <taxon>Aphididae</taxon>
        <taxon>Macrosiphini</taxon>
        <taxon>Acyrthosiphon</taxon>
    </lineage>
</organism>
<sequence length="216" mass="24471">MPEPPTWIRSLDDSYRTYKLKPSINNTNLVSPNQIRESTKSTTSQTTSVFKKVTSIFTTPVPQKYNNDNNSISENNLTQMNLLVQDQLLTETNSDNCLSLPMFEHDNESHNEENEQYQPSLSGAVDFSHATIHLLQKQILLVQQIIEGQQMTNKLLTKLIMSNGESKAQSTIRQKCSEHFILPAKSIAEVCDVEEKLQLSASRQLMISRLQQCGGR</sequence>
<dbReference type="KEGG" id="api:103310521"/>
<evidence type="ECO:0000313" key="2">
    <source>
        <dbReference type="Proteomes" id="UP000007819"/>
    </source>
</evidence>
<protein>
    <submittedName>
        <fullName evidence="1">Uncharacterized protein</fullName>
    </submittedName>
</protein>
<dbReference type="Proteomes" id="UP000007819">
    <property type="component" value="Chromosome X"/>
</dbReference>
<dbReference type="AlphaFoldDB" id="A0A8R2NWI5"/>
<dbReference type="EnsemblMetazoa" id="XM_029492162.1">
    <property type="protein sequence ID" value="XP_029348022.1"/>
    <property type="gene ID" value="LOC103310521"/>
</dbReference>
<reference evidence="1" key="2">
    <citation type="submission" date="2022-06" db="UniProtKB">
        <authorList>
            <consortium name="EnsemblMetazoa"/>
        </authorList>
    </citation>
    <scope>IDENTIFICATION</scope>
</reference>
<accession>A0A8R2NWI5</accession>
<dbReference type="RefSeq" id="XP_029348022.1">
    <property type="nucleotide sequence ID" value="XM_029492162.1"/>
</dbReference>
<proteinExistence type="predicted"/>
<evidence type="ECO:0000313" key="1">
    <source>
        <dbReference type="EnsemblMetazoa" id="XP_029348022.1"/>
    </source>
</evidence>